<protein>
    <recommendedName>
        <fullName evidence="2">Trypsin-co-occurring domain-containing protein</fullName>
    </recommendedName>
</protein>
<sequence length="114" mass="12297">MLVEITKQEDTLAPVGRTRDAVSRLPEAFSAGLDRAQRFANEVVEKMRAFPEPPDRIAVEFGLKLSAKTGVVVAESTGEAHLKVTAEWSGGLPPRDDDDDDDDDESIGSDAGNQ</sequence>
<evidence type="ECO:0000313" key="3">
    <source>
        <dbReference type="EMBL" id="GAA0321062.1"/>
    </source>
</evidence>
<dbReference type="EMBL" id="BAAABM010000007">
    <property type="protein sequence ID" value="GAA0321062.1"/>
    <property type="molecule type" value="Genomic_DNA"/>
</dbReference>
<proteinExistence type="predicted"/>
<dbReference type="NCBIfam" id="NF041216">
    <property type="entry name" value="CU044_2847_fam"/>
    <property type="match status" value="1"/>
</dbReference>
<evidence type="ECO:0000259" key="2">
    <source>
        <dbReference type="Pfam" id="PF19493"/>
    </source>
</evidence>
<accession>A0ABN0VZL9</accession>
<dbReference type="InterPro" id="IPR045794">
    <property type="entry name" value="Trypco1"/>
</dbReference>
<reference evidence="3 4" key="1">
    <citation type="journal article" date="2019" name="Int. J. Syst. Evol. Microbiol.">
        <title>The Global Catalogue of Microorganisms (GCM) 10K type strain sequencing project: providing services to taxonomists for standard genome sequencing and annotation.</title>
        <authorList>
            <consortium name="The Broad Institute Genomics Platform"/>
            <consortium name="The Broad Institute Genome Sequencing Center for Infectious Disease"/>
            <person name="Wu L."/>
            <person name="Ma J."/>
        </authorList>
    </citation>
    <scope>NUCLEOTIDE SEQUENCE [LARGE SCALE GENOMIC DNA]</scope>
    <source>
        <strain evidence="3 4">JCM 3146</strain>
    </source>
</reference>
<gene>
    <name evidence="3" type="ORF">GCM10010151_08500</name>
</gene>
<dbReference type="Pfam" id="PF19493">
    <property type="entry name" value="Trypco1"/>
    <property type="match status" value="1"/>
</dbReference>
<dbReference type="RefSeq" id="WP_252804550.1">
    <property type="nucleotide sequence ID" value="NZ_BAAABM010000007.1"/>
</dbReference>
<feature type="compositionally biased region" description="Acidic residues" evidence="1">
    <location>
        <begin position="96"/>
        <end position="107"/>
    </location>
</feature>
<keyword evidence="4" id="KW-1185">Reference proteome</keyword>
<organism evidence="3 4">
    <name type="scientific">Actinoallomurus spadix</name>
    <dbReference type="NCBI Taxonomy" id="79912"/>
    <lineage>
        <taxon>Bacteria</taxon>
        <taxon>Bacillati</taxon>
        <taxon>Actinomycetota</taxon>
        <taxon>Actinomycetes</taxon>
        <taxon>Streptosporangiales</taxon>
        <taxon>Thermomonosporaceae</taxon>
        <taxon>Actinoallomurus</taxon>
    </lineage>
</organism>
<feature type="domain" description="Trypsin-co-occurring" evidence="2">
    <location>
        <begin position="2"/>
        <end position="89"/>
    </location>
</feature>
<dbReference type="Proteomes" id="UP001501822">
    <property type="component" value="Unassembled WGS sequence"/>
</dbReference>
<name>A0ABN0VZL9_9ACTN</name>
<feature type="region of interest" description="Disordered" evidence="1">
    <location>
        <begin position="84"/>
        <end position="114"/>
    </location>
</feature>
<evidence type="ECO:0000313" key="4">
    <source>
        <dbReference type="Proteomes" id="UP001501822"/>
    </source>
</evidence>
<evidence type="ECO:0000256" key="1">
    <source>
        <dbReference type="SAM" id="MobiDB-lite"/>
    </source>
</evidence>
<comment type="caution">
    <text evidence="3">The sequence shown here is derived from an EMBL/GenBank/DDBJ whole genome shotgun (WGS) entry which is preliminary data.</text>
</comment>